<evidence type="ECO:0000256" key="3">
    <source>
        <dbReference type="ARBA" id="ARBA00022989"/>
    </source>
</evidence>
<keyword evidence="1 5" id="KW-1003">Cell membrane</keyword>
<evidence type="ECO:0000256" key="2">
    <source>
        <dbReference type="ARBA" id="ARBA00022692"/>
    </source>
</evidence>
<gene>
    <name evidence="5" type="primary">yciB</name>
    <name evidence="6" type="ORF">GCM10022277_11190</name>
</gene>
<keyword evidence="7" id="KW-1185">Reference proteome</keyword>
<reference evidence="7" key="1">
    <citation type="journal article" date="2019" name="Int. J. Syst. Evol. Microbiol.">
        <title>The Global Catalogue of Microorganisms (GCM) 10K type strain sequencing project: providing services to taxonomists for standard genome sequencing and annotation.</title>
        <authorList>
            <consortium name="The Broad Institute Genomics Platform"/>
            <consortium name="The Broad Institute Genome Sequencing Center for Infectious Disease"/>
            <person name="Wu L."/>
            <person name="Ma J."/>
        </authorList>
    </citation>
    <scope>NUCLEOTIDE SEQUENCE [LARGE SCALE GENOMIC DNA]</scope>
    <source>
        <strain evidence="7">JCM 17551</strain>
    </source>
</reference>
<accession>A0ABP7MDH4</accession>
<proteinExistence type="inferred from homology"/>
<keyword evidence="5" id="KW-0997">Cell inner membrane</keyword>
<comment type="subcellular location">
    <subcellularLocation>
        <location evidence="5">Cell inner membrane</location>
        <topology evidence="5">Multi-pass membrane protein</topology>
    </subcellularLocation>
</comment>
<keyword evidence="3 5" id="KW-1133">Transmembrane helix</keyword>
<comment type="caution">
    <text evidence="6">The sequence shown here is derived from an EMBL/GenBank/DDBJ whole genome shotgun (WGS) entry which is preliminary data.</text>
</comment>
<protein>
    <recommendedName>
        <fullName evidence="5">Inner membrane-spanning protein YciB</fullName>
    </recommendedName>
</protein>
<dbReference type="PANTHER" id="PTHR36917:SF1">
    <property type="entry name" value="INNER MEMBRANE-SPANNING PROTEIN YCIB"/>
    <property type="match status" value="1"/>
</dbReference>
<dbReference type="HAMAP" id="MF_00189">
    <property type="entry name" value="YciB"/>
    <property type="match status" value="1"/>
</dbReference>
<feature type="transmembrane region" description="Helical" evidence="5">
    <location>
        <begin position="81"/>
        <end position="98"/>
    </location>
</feature>
<feature type="transmembrane region" description="Helical" evidence="5">
    <location>
        <begin position="152"/>
        <end position="171"/>
    </location>
</feature>
<dbReference type="EMBL" id="BAABBN010000004">
    <property type="protein sequence ID" value="GAA3917886.1"/>
    <property type="molecule type" value="Genomic_DNA"/>
</dbReference>
<dbReference type="NCBIfam" id="NF001325">
    <property type="entry name" value="PRK00259.1-3"/>
    <property type="match status" value="1"/>
</dbReference>
<name>A0ABP7MDH4_9GAMM</name>
<keyword evidence="2 5" id="KW-0812">Transmembrane</keyword>
<evidence type="ECO:0000256" key="4">
    <source>
        <dbReference type="ARBA" id="ARBA00023136"/>
    </source>
</evidence>
<evidence type="ECO:0000256" key="5">
    <source>
        <dbReference type="HAMAP-Rule" id="MF_00189"/>
    </source>
</evidence>
<dbReference type="PANTHER" id="PTHR36917">
    <property type="entry name" value="INTRACELLULAR SEPTATION PROTEIN A-RELATED"/>
    <property type="match status" value="1"/>
</dbReference>
<comment type="function">
    <text evidence="5">Plays a role in cell envelope biogenesis, maintenance of cell envelope integrity and membrane homeostasis.</text>
</comment>
<feature type="transmembrane region" description="Helical" evidence="5">
    <location>
        <begin position="119"/>
        <end position="140"/>
    </location>
</feature>
<sequence length="194" mass="22299">MKLLIDFLPIVIFFAVYKYTGDIIIATAVLIPATILQISYVWLRTKKIEKMHLITLGFVLVLGGATIIFNDKTFIQWKPTIVNFIFALALLGSQIFAERSIIERMFGNNLEVPKTSWRTIGFAWVLFFIFSGLLNLYVAYNFSEEDWVNFKLFGLTGLSFIAIFLTIIYLYPHLKKAEEEAEAQNKAQINKQDP</sequence>
<dbReference type="NCBIfam" id="TIGR00997">
    <property type="entry name" value="ispZ"/>
    <property type="match status" value="1"/>
</dbReference>
<dbReference type="Proteomes" id="UP001501565">
    <property type="component" value="Unassembled WGS sequence"/>
</dbReference>
<dbReference type="NCBIfam" id="NF001324">
    <property type="entry name" value="PRK00259.1-2"/>
    <property type="match status" value="1"/>
</dbReference>
<comment type="caution">
    <text evidence="5">Lacks conserved residue(s) required for the propagation of feature annotation.</text>
</comment>
<dbReference type="Pfam" id="PF04279">
    <property type="entry name" value="IspA"/>
    <property type="match status" value="1"/>
</dbReference>
<keyword evidence="4 5" id="KW-0472">Membrane</keyword>
<evidence type="ECO:0000256" key="1">
    <source>
        <dbReference type="ARBA" id="ARBA00022475"/>
    </source>
</evidence>
<evidence type="ECO:0000313" key="7">
    <source>
        <dbReference type="Proteomes" id="UP001501565"/>
    </source>
</evidence>
<evidence type="ECO:0000313" key="6">
    <source>
        <dbReference type="EMBL" id="GAA3917886.1"/>
    </source>
</evidence>
<dbReference type="RefSeq" id="WP_344796333.1">
    <property type="nucleotide sequence ID" value="NZ_BAABBN010000004.1"/>
</dbReference>
<dbReference type="InterPro" id="IPR006008">
    <property type="entry name" value="YciB"/>
</dbReference>
<feature type="transmembrane region" description="Helical" evidence="5">
    <location>
        <begin position="50"/>
        <end position="69"/>
    </location>
</feature>
<comment type="similarity">
    <text evidence="5">Belongs to the YciB family.</text>
</comment>
<organism evidence="6 7">
    <name type="scientific">Litoribacillus peritrichatus</name>
    <dbReference type="NCBI Taxonomy" id="718191"/>
    <lineage>
        <taxon>Bacteria</taxon>
        <taxon>Pseudomonadati</taxon>
        <taxon>Pseudomonadota</taxon>
        <taxon>Gammaproteobacteria</taxon>
        <taxon>Oceanospirillales</taxon>
        <taxon>Oceanospirillaceae</taxon>
        <taxon>Litoribacillus</taxon>
    </lineage>
</organism>